<evidence type="ECO:0000313" key="2">
    <source>
        <dbReference type="EMBL" id="MFC7389916.1"/>
    </source>
</evidence>
<protein>
    <submittedName>
        <fullName evidence="2">GGDEF domain-containing protein</fullName>
        <ecNumber evidence="2">2.7.7.65</ecNumber>
    </submittedName>
</protein>
<dbReference type="InterPro" id="IPR050469">
    <property type="entry name" value="Diguanylate_Cyclase"/>
</dbReference>
<dbReference type="Pfam" id="PF00990">
    <property type="entry name" value="GGDEF"/>
    <property type="match status" value="1"/>
</dbReference>
<dbReference type="CDD" id="cd01949">
    <property type="entry name" value="GGDEF"/>
    <property type="match status" value="1"/>
</dbReference>
<dbReference type="InterPro" id="IPR029787">
    <property type="entry name" value="Nucleotide_cyclase"/>
</dbReference>
<evidence type="ECO:0000259" key="1">
    <source>
        <dbReference type="PROSITE" id="PS50887"/>
    </source>
</evidence>
<dbReference type="GO" id="GO:0052621">
    <property type="term" value="F:diguanylate cyclase activity"/>
    <property type="evidence" value="ECO:0007669"/>
    <property type="project" value="UniProtKB-EC"/>
</dbReference>
<name>A0ABW2PNN0_9BACL</name>
<organism evidence="2 3">
    <name type="scientific">Exiguobacterium aestuarii</name>
    <dbReference type="NCBI Taxonomy" id="273527"/>
    <lineage>
        <taxon>Bacteria</taxon>
        <taxon>Bacillati</taxon>
        <taxon>Bacillota</taxon>
        <taxon>Bacilli</taxon>
        <taxon>Bacillales</taxon>
        <taxon>Bacillales Family XII. Incertae Sedis</taxon>
        <taxon>Exiguobacterium</taxon>
    </lineage>
</organism>
<dbReference type="NCBIfam" id="TIGR00254">
    <property type="entry name" value="GGDEF"/>
    <property type="match status" value="1"/>
</dbReference>
<keyword evidence="2" id="KW-0808">Transferase</keyword>
<dbReference type="InterPro" id="IPR043128">
    <property type="entry name" value="Rev_trsase/Diguanyl_cyclase"/>
</dbReference>
<dbReference type="PANTHER" id="PTHR45138:SF9">
    <property type="entry name" value="DIGUANYLATE CYCLASE DGCM-RELATED"/>
    <property type="match status" value="1"/>
</dbReference>
<dbReference type="InterPro" id="IPR000160">
    <property type="entry name" value="GGDEF_dom"/>
</dbReference>
<evidence type="ECO:0000313" key="3">
    <source>
        <dbReference type="Proteomes" id="UP001596439"/>
    </source>
</evidence>
<feature type="domain" description="GGDEF" evidence="1">
    <location>
        <begin position="248"/>
        <end position="378"/>
    </location>
</feature>
<reference evidence="3" key="1">
    <citation type="journal article" date="2019" name="Int. J. Syst. Evol. Microbiol.">
        <title>The Global Catalogue of Microorganisms (GCM) 10K type strain sequencing project: providing services to taxonomists for standard genome sequencing and annotation.</title>
        <authorList>
            <consortium name="The Broad Institute Genomics Platform"/>
            <consortium name="The Broad Institute Genome Sequencing Center for Infectious Disease"/>
            <person name="Wu L."/>
            <person name="Ma J."/>
        </authorList>
    </citation>
    <scope>NUCLEOTIDE SEQUENCE [LARGE SCALE GENOMIC DNA]</scope>
    <source>
        <strain evidence="3">CCUG 55590</strain>
    </source>
</reference>
<dbReference type="Proteomes" id="UP001596439">
    <property type="component" value="Unassembled WGS sequence"/>
</dbReference>
<gene>
    <name evidence="2" type="ORF">ACFQO8_07140</name>
</gene>
<comment type="caution">
    <text evidence="2">The sequence shown here is derived from an EMBL/GenBank/DDBJ whole genome shotgun (WGS) entry which is preliminary data.</text>
</comment>
<keyword evidence="2" id="KW-0548">Nucleotidyltransferase</keyword>
<dbReference type="PROSITE" id="PS50887">
    <property type="entry name" value="GGDEF"/>
    <property type="match status" value="1"/>
</dbReference>
<accession>A0ABW2PNN0</accession>
<dbReference type="Gene3D" id="3.30.70.270">
    <property type="match status" value="1"/>
</dbReference>
<keyword evidence="3" id="KW-1185">Reference proteome</keyword>
<dbReference type="EMBL" id="JBHTCE010000001">
    <property type="protein sequence ID" value="MFC7389916.1"/>
    <property type="molecule type" value="Genomic_DNA"/>
</dbReference>
<proteinExistence type="predicted"/>
<sequence length="496" mass="58155">MEQGQLTERIHMILKKISESRQIPKTDIEFLLDWMKKEVRQRRLMHLLEIFSRVESDAKELPNVLTQAEAMTLISPVKRYIHTVLGIEQEEEDLVLILSASFSTFSRYKSRVEKLGARPVFLQTLEEAVEYDYEDVPKAIIMDVELWPQFKERDIQSFVSKMRKLYVPLIVIGTNEHYRLAAYSYGFDDYWESWVPMEERLVRLGLHIEKSRLVSKALLVDELTGAFNRKYLKATFSRFISRLERSGESFAVALLDIDHFKQLNDTFGHSYGDDVLHRVSEEIRHAIRSSDELIRYGGEEFLILLNVSDRAIVESVLERVRARIEEMEFPYDHHVTVSIGYTRVCQTGYTLGEWCAYADEALYKAKRDGRNRVVRYSSAVREEKRIAYVTMSENTFTSLANRLPKEHRRYEVVYRPYEAYSCNDNIEMFILDDTRAHEARGTLSAVKEQRGKYSHILAVSKRTASELEAIYDDYSDDDQDEVITKKIEQWLEKLPD</sequence>
<dbReference type="SMART" id="SM00267">
    <property type="entry name" value="GGDEF"/>
    <property type="match status" value="1"/>
</dbReference>
<dbReference type="SUPFAM" id="SSF55073">
    <property type="entry name" value="Nucleotide cyclase"/>
    <property type="match status" value="1"/>
</dbReference>
<dbReference type="EC" id="2.7.7.65" evidence="2"/>
<dbReference type="PANTHER" id="PTHR45138">
    <property type="entry name" value="REGULATORY COMPONENTS OF SENSORY TRANSDUCTION SYSTEM"/>
    <property type="match status" value="1"/>
</dbReference>
<dbReference type="RefSeq" id="WP_214788372.1">
    <property type="nucleotide sequence ID" value="NZ_JANIEL010000004.1"/>
</dbReference>